<dbReference type="InterPro" id="IPR011765">
    <property type="entry name" value="Pept_M16_N"/>
</dbReference>
<dbReference type="EMBL" id="JABZGR010000009">
    <property type="protein sequence ID" value="MBF0970285.1"/>
    <property type="molecule type" value="Genomic_DNA"/>
</dbReference>
<evidence type="ECO:0000256" key="1">
    <source>
        <dbReference type="ARBA" id="ARBA00001947"/>
    </source>
</evidence>
<name>A0A929WXJ9_9BACT</name>
<feature type="chain" id="PRO_5037058168" evidence="9">
    <location>
        <begin position="24"/>
        <end position="949"/>
    </location>
</feature>
<keyword evidence="3" id="KW-0645">Protease</keyword>
<comment type="similarity">
    <text evidence="2 8">Belongs to the peptidase M16 family.</text>
</comment>
<organism evidence="12 13">
    <name type="scientific">Alloprevotella tannerae</name>
    <dbReference type="NCBI Taxonomy" id="76122"/>
    <lineage>
        <taxon>Bacteria</taxon>
        <taxon>Pseudomonadati</taxon>
        <taxon>Bacteroidota</taxon>
        <taxon>Bacteroidia</taxon>
        <taxon>Bacteroidales</taxon>
        <taxon>Prevotellaceae</taxon>
        <taxon>Alloprevotella</taxon>
    </lineage>
</organism>
<keyword evidence="9" id="KW-0732">Signal</keyword>
<evidence type="ECO:0000259" key="11">
    <source>
        <dbReference type="Pfam" id="PF05193"/>
    </source>
</evidence>
<dbReference type="Pfam" id="PF00675">
    <property type="entry name" value="Peptidase_M16"/>
    <property type="match status" value="1"/>
</dbReference>
<dbReference type="SUPFAM" id="SSF63411">
    <property type="entry name" value="LuxS/MPP-like metallohydrolase"/>
    <property type="match status" value="4"/>
</dbReference>
<feature type="domain" description="Peptidase M16 N-terminal" evidence="10">
    <location>
        <begin position="50"/>
        <end position="184"/>
    </location>
</feature>
<keyword evidence="7" id="KW-0482">Metalloprotease</keyword>
<keyword evidence="6" id="KW-0862">Zinc</keyword>
<evidence type="ECO:0000256" key="7">
    <source>
        <dbReference type="ARBA" id="ARBA00023049"/>
    </source>
</evidence>
<keyword evidence="5" id="KW-0378">Hydrolase</keyword>
<dbReference type="AlphaFoldDB" id="A0A929WXJ9"/>
<dbReference type="InterPro" id="IPR011249">
    <property type="entry name" value="Metalloenz_LuxS/M16"/>
</dbReference>
<evidence type="ECO:0000256" key="8">
    <source>
        <dbReference type="RuleBase" id="RU004447"/>
    </source>
</evidence>
<dbReference type="GO" id="GO:0046872">
    <property type="term" value="F:metal ion binding"/>
    <property type="evidence" value="ECO:0007669"/>
    <property type="project" value="UniProtKB-KW"/>
</dbReference>
<evidence type="ECO:0000256" key="2">
    <source>
        <dbReference type="ARBA" id="ARBA00007261"/>
    </source>
</evidence>
<dbReference type="Pfam" id="PF05193">
    <property type="entry name" value="Peptidase_M16_C"/>
    <property type="match status" value="2"/>
</dbReference>
<dbReference type="InterPro" id="IPR050626">
    <property type="entry name" value="Peptidase_M16"/>
</dbReference>
<reference evidence="12" key="1">
    <citation type="submission" date="2020-04" db="EMBL/GenBank/DDBJ databases">
        <title>Deep metagenomics examines the oral microbiome during advanced dental caries in children, revealing novel taxa and co-occurrences with host molecules.</title>
        <authorList>
            <person name="Baker J.L."/>
            <person name="Morton J.T."/>
            <person name="Dinis M."/>
            <person name="Alvarez R."/>
            <person name="Tran N.C."/>
            <person name="Knight R."/>
            <person name="Edlund A."/>
        </authorList>
    </citation>
    <scope>NUCLEOTIDE SEQUENCE</scope>
    <source>
        <strain evidence="12">JCVI_34_bin.1</strain>
    </source>
</reference>
<feature type="domain" description="Peptidase M16 C-terminal" evidence="11">
    <location>
        <begin position="700"/>
        <end position="877"/>
    </location>
</feature>
<evidence type="ECO:0000256" key="3">
    <source>
        <dbReference type="ARBA" id="ARBA00022670"/>
    </source>
</evidence>
<dbReference type="InterPro" id="IPR001431">
    <property type="entry name" value="Pept_M16_Zn_BS"/>
</dbReference>
<comment type="caution">
    <text evidence="12">The sequence shown here is derived from an EMBL/GenBank/DDBJ whole genome shotgun (WGS) entry which is preliminary data.</text>
</comment>
<feature type="domain" description="Peptidase M16 C-terminal" evidence="11">
    <location>
        <begin position="206"/>
        <end position="391"/>
    </location>
</feature>
<comment type="cofactor">
    <cofactor evidence="1">
        <name>Zn(2+)</name>
        <dbReference type="ChEBI" id="CHEBI:29105"/>
    </cofactor>
</comment>
<evidence type="ECO:0000256" key="9">
    <source>
        <dbReference type="SAM" id="SignalP"/>
    </source>
</evidence>
<evidence type="ECO:0000259" key="10">
    <source>
        <dbReference type="Pfam" id="PF00675"/>
    </source>
</evidence>
<evidence type="ECO:0000256" key="6">
    <source>
        <dbReference type="ARBA" id="ARBA00022833"/>
    </source>
</evidence>
<evidence type="ECO:0000313" key="13">
    <source>
        <dbReference type="Proteomes" id="UP000704068"/>
    </source>
</evidence>
<protein>
    <submittedName>
        <fullName evidence="12">Insulinase family protein</fullName>
    </submittedName>
</protein>
<dbReference type="GO" id="GO:0006508">
    <property type="term" value="P:proteolysis"/>
    <property type="evidence" value="ECO:0007669"/>
    <property type="project" value="UniProtKB-KW"/>
</dbReference>
<gene>
    <name evidence="12" type="ORF">HXK21_04495</name>
</gene>
<sequence>MRHLKFALWVIVAAFTSSWQASAQATQPLPKDAAVKMGTLPNGLTYYVRKNSLPEKQAFFYIVQKVGSVQENESQRGLAHFLEHMCFNGTTNFPGNGVIEACERFGVKFGENINAYTSTDETVYNIDNVPATAENIETCLKILHDWSNSLLLEPDEIQKERGVIHEEWRMRSSATQRILNNNLEKLYPGSRYARRMPIGLMSVVDNFTPDTLRAYYHKWYRPNLQAVVVVGDIDVDQMVAKIKEIFSPIQNPKNEAKYEDYPVPSTMKPIYVVDKDKEQGQAVIQAMFKHDPMPKEYRNTAAYVITEGLTEIMTSALNARLNELSQNPDCPFVGAYVNDGNYLISKTMSAFTLIVVPKPGKDTEALRVAFEELQRARQFGLTATEIDRAYNEMVSQFERIYNNRDKQRSPYFIQQYVHNFLDGTPMMSIEDSYNFMKMVGQQLKQAGALTEACNGILKEYTASTDSNFVVLAMCPDKAGIAVPTEAQLADAVKAALSAKLTAYVDNVKNEPLIKKLPKKGKIVKTEQSDFGYTCWTLSNGAKVYFRHTDFNESQVLMQARSFGGLSYAKVNSKADLFNVRNASTFIEQCGLGNFSATELDKALAGKQASVSASIDRETEGLDGNATPKDLRTLFELTYLKFTNPGSDRKAFNNAVESMKTQLANVEAVPEMAFSDSVSSTIYNHDPRVKIYKSADYDMANFDQMRAFYRERFKSPSDFNFYFTGNFNVDSLKQFAEIYLASIPSAGKREVLKDYGLHKATGIVNNRFTRAMETPKGNIIQVIWGENPYTMKESATVDALGEVLTQRYLKSIREEGSMAYSVGAQGEASYGSKDEYLIYVSCPVKPAKADSALYLIDLGLKEVAKDGCTKEELDKIKQFNLKNYADNQKVNSYWASLIRSKTLWNKDLHTGYEAVINGLSSDDLKNFVNNVVLKKLNRLTITMLPASLKE</sequence>
<accession>A0A929WXJ9</accession>
<feature type="signal peptide" evidence="9">
    <location>
        <begin position="1"/>
        <end position="23"/>
    </location>
</feature>
<dbReference type="GO" id="GO:0004222">
    <property type="term" value="F:metalloendopeptidase activity"/>
    <property type="evidence" value="ECO:0007669"/>
    <property type="project" value="InterPro"/>
</dbReference>
<dbReference type="RefSeq" id="WP_303763601.1">
    <property type="nucleotide sequence ID" value="NZ_JABZGR010000009.1"/>
</dbReference>
<dbReference type="Gene3D" id="3.30.830.10">
    <property type="entry name" value="Metalloenzyme, LuxS/M16 peptidase-like"/>
    <property type="match status" value="4"/>
</dbReference>
<evidence type="ECO:0000256" key="5">
    <source>
        <dbReference type="ARBA" id="ARBA00022801"/>
    </source>
</evidence>
<dbReference type="PANTHER" id="PTHR43690">
    <property type="entry name" value="NARDILYSIN"/>
    <property type="match status" value="1"/>
</dbReference>
<proteinExistence type="inferred from homology"/>
<evidence type="ECO:0000313" key="12">
    <source>
        <dbReference type="EMBL" id="MBF0970285.1"/>
    </source>
</evidence>
<evidence type="ECO:0000256" key="4">
    <source>
        <dbReference type="ARBA" id="ARBA00022723"/>
    </source>
</evidence>
<dbReference type="InterPro" id="IPR007863">
    <property type="entry name" value="Peptidase_M16_C"/>
</dbReference>
<keyword evidence="4" id="KW-0479">Metal-binding</keyword>
<dbReference type="Proteomes" id="UP000704068">
    <property type="component" value="Unassembled WGS sequence"/>
</dbReference>
<dbReference type="PROSITE" id="PS00143">
    <property type="entry name" value="INSULINASE"/>
    <property type="match status" value="1"/>
</dbReference>
<dbReference type="PANTHER" id="PTHR43690:SF17">
    <property type="entry name" value="PROTEIN YHJJ"/>
    <property type="match status" value="1"/>
</dbReference>